<dbReference type="Proteomes" id="UP000186817">
    <property type="component" value="Unassembled WGS sequence"/>
</dbReference>
<gene>
    <name evidence="1" type="ORF">AK812_SmicGene22791</name>
</gene>
<organism evidence="1 2">
    <name type="scientific">Symbiodinium microadriaticum</name>
    <name type="common">Dinoflagellate</name>
    <name type="synonym">Zooxanthella microadriatica</name>
    <dbReference type="NCBI Taxonomy" id="2951"/>
    <lineage>
        <taxon>Eukaryota</taxon>
        <taxon>Sar</taxon>
        <taxon>Alveolata</taxon>
        <taxon>Dinophyceae</taxon>
        <taxon>Suessiales</taxon>
        <taxon>Symbiodiniaceae</taxon>
        <taxon>Symbiodinium</taxon>
    </lineage>
</organism>
<sequence>MSAYCYYCDYDYSDDCGYECNLEYDYDYADSYDDDNNFYSYWSLMKPGCFEMDSTGALKEPLDELMHDMERKDVKQEFKTEIVNCSDEPVIFSSDEPVNFSTVPLPVKLVYEEHCGGNAVVNCSDEPVIFSSDEPVNFSTVPLPVKLVYEEKTSPPEPETITTRASAMHTGAKLALMAPEQWEEVLKQFSGGDIVVGRSAYRFLGEVAELVEVMKTAIDLSEKLAASVERASEEWWKRKTGTETKGACFSMNFRHTRLGMKGLPIAHVDATSVSEWFKEGGALLSSVLKGFEAKLGMNVSEALTHAVVTFNEWVNAGSDPIHELPLTILDTSTLAEEDLETAWVQASLDSMSLRYSPKQRWYYKGPLEFKPTAERKSD</sequence>
<name>A0A1Q9DIW9_SYMMI</name>
<proteinExistence type="predicted"/>
<reference evidence="1 2" key="1">
    <citation type="submission" date="2016-02" db="EMBL/GenBank/DDBJ databases">
        <title>Genome analysis of coral dinoflagellate symbionts highlights evolutionary adaptations to a symbiotic lifestyle.</title>
        <authorList>
            <person name="Aranda M."/>
            <person name="Li Y."/>
            <person name="Liew Y.J."/>
            <person name="Baumgarten S."/>
            <person name="Simakov O."/>
            <person name="Wilson M."/>
            <person name="Piel J."/>
            <person name="Ashoor H."/>
            <person name="Bougouffa S."/>
            <person name="Bajic V.B."/>
            <person name="Ryu T."/>
            <person name="Ravasi T."/>
            <person name="Bayer T."/>
            <person name="Micklem G."/>
            <person name="Kim H."/>
            <person name="Bhak J."/>
            <person name="Lajeunesse T.C."/>
            <person name="Voolstra C.R."/>
        </authorList>
    </citation>
    <scope>NUCLEOTIDE SEQUENCE [LARGE SCALE GENOMIC DNA]</scope>
    <source>
        <strain evidence="1 2">CCMP2467</strain>
    </source>
</reference>
<evidence type="ECO:0000313" key="2">
    <source>
        <dbReference type="Proteomes" id="UP000186817"/>
    </source>
</evidence>
<dbReference type="AlphaFoldDB" id="A0A1Q9DIW9"/>
<protein>
    <submittedName>
        <fullName evidence="1">Uncharacterized protein</fullName>
    </submittedName>
</protein>
<keyword evidence="2" id="KW-1185">Reference proteome</keyword>
<accession>A0A1Q9DIW9</accession>
<evidence type="ECO:0000313" key="1">
    <source>
        <dbReference type="EMBL" id="OLP95103.1"/>
    </source>
</evidence>
<dbReference type="OrthoDB" id="429646at2759"/>
<dbReference type="EMBL" id="LSRX01000516">
    <property type="protein sequence ID" value="OLP95103.1"/>
    <property type="molecule type" value="Genomic_DNA"/>
</dbReference>
<comment type="caution">
    <text evidence="1">The sequence shown here is derived from an EMBL/GenBank/DDBJ whole genome shotgun (WGS) entry which is preliminary data.</text>
</comment>